<proteinExistence type="predicted"/>
<dbReference type="Proteomes" id="UP000000763">
    <property type="component" value="Chromosome 10"/>
</dbReference>
<organism evidence="1 2">
    <name type="scientific">Oryza sativa subsp. japonica</name>
    <name type="common">Rice</name>
    <dbReference type="NCBI Taxonomy" id="39947"/>
    <lineage>
        <taxon>Eukaryota</taxon>
        <taxon>Viridiplantae</taxon>
        <taxon>Streptophyta</taxon>
        <taxon>Embryophyta</taxon>
        <taxon>Tracheophyta</taxon>
        <taxon>Spermatophyta</taxon>
        <taxon>Magnoliopsida</taxon>
        <taxon>Liliopsida</taxon>
        <taxon>Poales</taxon>
        <taxon>Poaceae</taxon>
        <taxon>BOP clade</taxon>
        <taxon>Oryzoideae</taxon>
        <taxon>Oryzeae</taxon>
        <taxon>Oryzinae</taxon>
        <taxon>Oryza</taxon>
        <taxon>Oryza sativa</taxon>
    </lineage>
</organism>
<evidence type="ECO:0000313" key="2">
    <source>
        <dbReference type="Proteomes" id="UP000000763"/>
    </source>
</evidence>
<name>Q0IW61_ORYSJ</name>
<dbReference type="KEGG" id="dosa:Os10g0530800"/>
<dbReference type="EMBL" id="AP008216">
    <property type="protein sequence ID" value="BAF27054.1"/>
    <property type="molecule type" value="Genomic_DNA"/>
</dbReference>
<sequence length="84" mass="9330">MYCTMTCDSFTGRPAWSRTGTLLCTGLEARRRSLLSPRFSSTYSYGSDLRLRTTRTLIAYGLLQTPSSFSSPLPAIAKSLVLDR</sequence>
<dbReference type="AlphaFoldDB" id="Q0IW61"/>
<accession>Q0IW61</accession>
<evidence type="ECO:0000313" key="1">
    <source>
        <dbReference type="EMBL" id="BAF27054.1"/>
    </source>
</evidence>
<reference evidence="2" key="2">
    <citation type="journal article" date="2008" name="Nucleic Acids Res.">
        <title>The rice annotation project database (RAP-DB): 2008 update.</title>
        <authorList>
            <consortium name="The rice annotation project (RAP)"/>
        </authorList>
    </citation>
    <scope>GENOME REANNOTATION</scope>
    <source>
        <strain evidence="2">cv. Nipponbare</strain>
    </source>
</reference>
<protein>
    <submittedName>
        <fullName evidence="1">Os10g0530800 protein</fullName>
    </submittedName>
</protein>
<reference evidence="1 2" key="1">
    <citation type="journal article" date="2005" name="Nature">
        <title>The map-based sequence of the rice genome.</title>
        <authorList>
            <consortium name="International rice genome sequencing project (IRGSP)"/>
            <person name="Matsumoto T."/>
            <person name="Wu J."/>
            <person name="Kanamori H."/>
            <person name="Katayose Y."/>
            <person name="Fujisawa M."/>
            <person name="Namiki N."/>
            <person name="Mizuno H."/>
            <person name="Yamamoto K."/>
            <person name="Antonio B.A."/>
            <person name="Baba T."/>
            <person name="Sakata K."/>
            <person name="Nagamura Y."/>
            <person name="Aoki H."/>
            <person name="Arikawa K."/>
            <person name="Arita K."/>
            <person name="Bito T."/>
            <person name="Chiden Y."/>
            <person name="Fujitsuka N."/>
            <person name="Fukunaka R."/>
            <person name="Hamada M."/>
            <person name="Harada C."/>
            <person name="Hayashi A."/>
            <person name="Hijishita S."/>
            <person name="Honda M."/>
            <person name="Hosokawa S."/>
            <person name="Ichikawa Y."/>
            <person name="Idonuma A."/>
            <person name="Iijima M."/>
            <person name="Ikeda M."/>
            <person name="Ikeno M."/>
            <person name="Ito K."/>
            <person name="Ito S."/>
            <person name="Ito T."/>
            <person name="Ito Y."/>
            <person name="Ito Y."/>
            <person name="Iwabuchi A."/>
            <person name="Kamiya K."/>
            <person name="Karasawa W."/>
            <person name="Kurita K."/>
            <person name="Katagiri S."/>
            <person name="Kikuta A."/>
            <person name="Kobayashi H."/>
            <person name="Kobayashi N."/>
            <person name="Machita K."/>
            <person name="Maehara T."/>
            <person name="Masukawa M."/>
            <person name="Mizubayashi T."/>
            <person name="Mukai Y."/>
            <person name="Nagasaki H."/>
            <person name="Nagata Y."/>
            <person name="Naito S."/>
            <person name="Nakashima M."/>
            <person name="Nakama Y."/>
            <person name="Nakamichi Y."/>
            <person name="Nakamura M."/>
            <person name="Meguro A."/>
            <person name="Negishi M."/>
            <person name="Ohta I."/>
            <person name="Ohta T."/>
            <person name="Okamoto M."/>
            <person name="Ono N."/>
            <person name="Saji S."/>
            <person name="Sakaguchi M."/>
            <person name="Sakai K."/>
            <person name="Shibata M."/>
            <person name="Shimokawa T."/>
            <person name="Song J."/>
            <person name="Takazaki Y."/>
            <person name="Terasawa K."/>
            <person name="Tsugane M."/>
            <person name="Tsuji K."/>
            <person name="Ueda S."/>
            <person name="Waki K."/>
            <person name="Yamagata H."/>
            <person name="Yamamoto M."/>
            <person name="Yamamoto S."/>
            <person name="Yamane H."/>
            <person name="Yoshiki S."/>
            <person name="Yoshihara R."/>
            <person name="Yukawa K."/>
            <person name="Zhong H."/>
            <person name="Yano M."/>
            <person name="Yuan Q."/>
            <person name="Ouyang S."/>
            <person name="Liu J."/>
            <person name="Jones K.M."/>
            <person name="Gansberger K."/>
            <person name="Moffat K."/>
            <person name="Hill J."/>
            <person name="Bera J."/>
            <person name="Fadrosh D."/>
            <person name="Jin S."/>
            <person name="Johri S."/>
            <person name="Kim M."/>
            <person name="Overton L."/>
            <person name="Reardon M."/>
            <person name="Tsitrin T."/>
            <person name="Vuong H."/>
            <person name="Weaver B."/>
            <person name="Ciecko A."/>
            <person name="Tallon L."/>
            <person name="Jackson J."/>
            <person name="Pai G."/>
            <person name="Aken S.V."/>
            <person name="Utterback T."/>
            <person name="Reidmuller S."/>
            <person name="Feldblyum T."/>
            <person name="Hsiao J."/>
            <person name="Zismann V."/>
            <person name="Iobst S."/>
            <person name="de Vazeille A.R."/>
            <person name="Buell C.R."/>
            <person name="Ying K."/>
            <person name="Li Y."/>
            <person name="Lu T."/>
            <person name="Huang Y."/>
            <person name="Zhao Q."/>
            <person name="Feng Q."/>
            <person name="Zhang L."/>
            <person name="Zhu J."/>
            <person name="Weng Q."/>
            <person name="Mu J."/>
            <person name="Lu Y."/>
            <person name="Fan D."/>
            <person name="Liu Y."/>
            <person name="Guan J."/>
            <person name="Zhang Y."/>
            <person name="Yu S."/>
            <person name="Liu X."/>
            <person name="Zhang Y."/>
            <person name="Hong G."/>
            <person name="Han B."/>
            <person name="Choisne N."/>
            <person name="Demange N."/>
            <person name="Orjeda G."/>
            <person name="Samain S."/>
            <person name="Cattolico L."/>
            <person name="Pelletier E."/>
            <person name="Couloux A."/>
            <person name="Segurens B."/>
            <person name="Wincker P."/>
            <person name="D'Hont A."/>
            <person name="Scarpelli C."/>
            <person name="Weissenbach J."/>
            <person name="Salanoubat M."/>
            <person name="Quetier F."/>
            <person name="Yu Y."/>
            <person name="Kim H.R."/>
            <person name="Rambo T."/>
            <person name="Currie J."/>
            <person name="Collura K."/>
            <person name="Luo M."/>
            <person name="Yang T."/>
            <person name="Ammiraju J.S.S."/>
            <person name="Engler F."/>
            <person name="Soderlund C."/>
            <person name="Wing R.A."/>
            <person name="Palmer L.E."/>
            <person name="de la Bastide M."/>
            <person name="Spiegel L."/>
            <person name="Nascimento L."/>
            <person name="Zutavern T."/>
            <person name="O'Shaughnessy A."/>
            <person name="Dike S."/>
            <person name="Dedhia N."/>
            <person name="Preston R."/>
            <person name="Balija V."/>
            <person name="McCombie W.R."/>
            <person name="Chow T."/>
            <person name="Chen H."/>
            <person name="Chung M."/>
            <person name="Chen C."/>
            <person name="Shaw J."/>
            <person name="Wu H."/>
            <person name="Hsiao K."/>
            <person name="Chao Y."/>
            <person name="Chu M."/>
            <person name="Cheng C."/>
            <person name="Hour A."/>
            <person name="Lee P."/>
            <person name="Lin S."/>
            <person name="Lin Y."/>
            <person name="Liou J."/>
            <person name="Liu S."/>
            <person name="Hsing Y."/>
            <person name="Raghuvanshi S."/>
            <person name="Mohanty A."/>
            <person name="Bharti A.K."/>
            <person name="Gaur A."/>
            <person name="Gupta V."/>
            <person name="Kumar D."/>
            <person name="Ravi V."/>
            <person name="Vij S."/>
            <person name="Kapur A."/>
            <person name="Khurana P."/>
            <person name="Khurana P."/>
            <person name="Khurana J.P."/>
            <person name="Tyagi A.K."/>
            <person name="Gaikwad K."/>
            <person name="Singh A."/>
            <person name="Dalal V."/>
            <person name="Srivastava S."/>
            <person name="Dixit A."/>
            <person name="Pal A.K."/>
            <person name="Ghazi I.A."/>
            <person name="Yadav M."/>
            <person name="Pandit A."/>
            <person name="Bhargava A."/>
            <person name="Sureshbabu K."/>
            <person name="Batra K."/>
            <person name="Sharma T.R."/>
            <person name="Mohapatra T."/>
            <person name="Singh N.K."/>
            <person name="Messing J."/>
            <person name="Nelson A.B."/>
            <person name="Fuks G."/>
            <person name="Kavchok S."/>
            <person name="Keizer G."/>
            <person name="Linton E."/>
            <person name="Llaca V."/>
            <person name="Song R."/>
            <person name="Tanyolac B."/>
            <person name="Young S."/>
            <person name="Ho-Il K."/>
            <person name="Hahn J.H."/>
            <person name="Sangsakoo G."/>
            <person name="Vanavichit A."/>
            <person name="de Mattos Luiz.A.T."/>
            <person name="Zimmer P.D."/>
            <person name="Malone G."/>
            <person name="Dellagostin O."/>
            <person name="de Oliveira A.C."/>
            <person name="Bevan M."/>
            <person name="Bancroft I."/>
            <person name="Minx P."/>
            <person name="Cordum H."/>
            <person name="Wilson R."/>
            <person name="Cheng Z."/>
            <person name="Jin W."/>
            <person name="Jiang J."/>
            <person name="Leong S.A."/>
            <person name="Iwama H."/>
            <person name="Gojobori T."/>
            <person name="Itoh T."/>
            <person name="Niimura Y."/>
            <person name="Fujii Y."/>
            <person name="Habara T."/>
            <person name="Sakai H."/>
            <person name="Sato Y."/>
            <person name="Wilson G."/>
            <person name="Kumar K."/>
            <person name="McCouch S."/>
            <person name="Juretic N."/>
            <person name="Hoen D."/>
            <person name="Wright S."/>
            <person name="Bruskiewich R."/>
            <person name="Bureau T."/>
            <person name="Miyao A."/>
            <person name="Hirochika H."/>
            <person name="Nishikawa T."/>
            <person name="Kadowaki K."/>
            <person name="Sugiura M."/>
            <person name="Burr B."/>
            <person name="Sasaki T."/>
        </authorList>
    </citation>
    <scope>NUCLEOTIDE SEQUENCE [LARGE SCALE GENOMIC DNA]</scope>
    <source>
        <strain evidence="2">cv. Nipponbare</strain>
    </source>
</reference>
<gene>
    <name evidence="1" type="ordered locus">Os10g0530800</name>
</gene>